<dbReference type="EMBL" id="JAPMSZ010000001">
    <property type="protein sequence ID" value="KAJ5114267.1"/>
    <property type="molecule type" value="Genomic_DNA"/>
</dbReference>
<organism evidence="1 2">
    <name type="scientific">Penicillium alfredii</name>
    <dbReference type="NCBI Taxonomy" id="1506179"/>
    <lineage>
        <taxon>Eukaryota</taxon>
        <taxon>Fungi</taxon>
        <taxon>Dikarya</taxon>
        <taxon>Ascomycota</taxon>
        <taxon>Pezizomycotina</taxon>
        <taxon>Eurotiomycetes</taxon>
        <taxon>Eurotiomycetidae</taxon>
        <taxon>Eurotiales</taxon>
        <taxon>Aspergillaceae</taxon>
        <taxon>Penicillium</taxon>
    </lineage>
</organism>
<comment type="caution">
    <text evidence="1">The sequence shown here is derived from an EMBL/GenBank/DDBJ whole genome shotgun (WGS) entry which is preliminary data.</text>
</comment>
<proteinExistence type="predicted"/>
<reference evidence="1" key="1">
    <citation type="submission" date="2022-11" db="EMBL/GenBank/DDBJ databases">
        <authorList>
            <person name="Petersen C."/>
        </authorList>
    </citation>
    <scope>NUCLEOTIDE SEQUENCE</scope>
    <source>
        <strain evidence="1">IBT 34128</strain>
    </source>
</reference>
<name>A0A9W9G955_9EURO</name>
<protein>
    <submittedName>
        <fullName evidence="1">Uncharacterized protein</fullName>
    </submittedName>
</protein>
<dbReference type="RefSeq" id="XP_056515460.1">
    <property type="nucleotide sequence ID" value="XM_056650610.1"/>
</dbReference>
<reference evidence="1" key="2">
    <citation type="journal article" date="2023" name="IMA Fungus">
        <title>Comparative genomic study of the Penicillium genus elucidates a diverse pangenome and 15 lateral gene transfer events.</title>
        <authorList>
            <person name="Petersen C."/>
            <person name="Sorensen T."/>
            <person name="Nielsen M.R."/>
            <person name="Sondergaard T.E."/>
            <person name="Sorensen J.L."/>
            <person name="Fitzpatrick D.A."/>
            <person name="Frisvad J.C."/>
            <person name="Nielsen K.L."/>
        </authorList>
    </citation>
    <scope>NUCLEOTIDE SEQUENCE</scope>
    <source>
        <strain evidence="1">IBT 34128</strain>
    </source>
</reference>
<evidence type="ECO:0000313" key="2">
    <source>
        <dbReference type="Proteomes" id="UP001141434"/>
    </source>
</evidence>
<dbReference type="GeneID" id="81389778"/>
<sequence length="70" mass="7525">MDQDRISTTEVDRAPVSPGFVADESQLLFVIAAAVGDEPGTIVTAGESTERPHLNRVDAPPHFPSVYSYP</sequence>
<dbReference type="Proteomes" id="UP001141434">
    <property type="component" value="Unassembled WGS sequence"/>
</dbReference>
<gene>
    <name evidence="1" type="ORF">NUU61_000026</name>
</gene>
<accession>A0A9W9G955</accession>
<evidence type="ECO:0000313" key="1">
    <source>
        <dbReference type="EMBL" id="KAJ5114267.1"/>
    </source>
</evidence>
<keyword evidence="2" id="KW-1185">Reference proteome</keyword>
<dbReference type="AlphaFoldDB" id="A0A9W9G955"/>